<dbReference type="EMBL" id="QTSX02000047">
    <property type="protein sequence ID" value="KAJ9089445.1"/>
    <property type="molecule type" value="Genomic_DNA"/>
</dbReference>
<comment type="caution">
    <text evidence="1">The sequence shown here is derived from an EMBL/GenBank/DDBJ whole genome shotgun (WGS) entry which is preliminary data.</text>
</comment>
<accession>A0ACC2URY0</accession>
<reference evidence="1" key="1">
    <citation type="submission" date="2022-04" db="EMBL/GenBank/DDBJ databases">
        <title>Genome of the entomopathogenic fungus Entomophthora muscae.</title>
        <authorList>
            <person name="Elya C."/>
            <person name="Lovett B.R."/>
            <person name="Lee E."/>
            <person name="Macias A.M."/>
            <person name="Hajek A.E."/>
            <person name="De Bivort B.L."/>
            <person name="Kasson M.T."/>
            <person name="De Fine Licht H.H."/>
            <person name="Stajich J.E."/>
        </authorList>
    </citation>
    <scope>NUCLEOTIDE SEQUENCE</scope>
    <source>
        <strain evidence="1">Berkeley</strain>
    </source>
</reference>
<protein>
    <submittedName>
        <fullName evidence="1">Uncharacterized protein</fullName>
    </submittedName>
</protein>
<gene>
    <name evidence="1" type="ORF">DSO57_1013010</name>
</gene>
<dbReference type="Proteomes" id="UP001165960">
    <property type="component" value="Unassembled WGS sequence"/>
</dbReference>
<organism evidence="1 2">
    <name type="scientific">Entomophthora muscae</name>
    <dbReference type="NCBI Taxonomy" id="34485"/>
    <lineage>
        <taxon>Eukaryota</taxon>
        <taxon>Fungi</taxon>
        <taxon>Fungi incertae sedis</taxon>
        <taxon>Zoopagomycota</taxon>
        <taxon>Entomophthoromycotina</taxon>
        <taxon>Entomophthoromycetes</taxon>
        <taxon>Entomophthorales</taxon>
        <taxon>Entomophthoraceae</taxon>
        <taxon>Entomophthora</taxon>
    </lineage>
</organism>
<sequence>MENSFCKFIPQVIHHTGLSWGIPLGLHGKVFGHHGAFHLKPWIYPGLVMPGTEELQILLANLSTVSLTVQKSQLLGYFRLEEHAYLL</sequence>
<proteinExistence type="predicted"/>
<evidence type="ECO:0000313" key="1">
    <source>
        <dbReference type="EMBL" id="KAJ9089445.1"/>
    </source>
</evidence>
<keyword evidence="2" id="KW-1185">Reference proteome</keyword>
<evidence type="ECO:0000313" key="2">
    <source>
        <dbReference type="Proteomes" id="UP001165960"/>
    </source>
</evidence>
<name>A0ACC2URY0_9FUNG</name>